<name>A0A9P5THT1_GYMJU</name>
<comment type="caution">
    <text evidence="1">The sequence shown here is derived from an EMBL/GenBank/DDBJ whole genome shotgun (WGS) entry which is preliminary data.</text>
</comment>
<gene>
    <name evidence="1" type="ORF">CPB84DRAFT_1689013</name>
</gene>
<dbReference type="Gene3D" id="2.60.120.260">
    <property type="entry name" value="Galactose-binding domain-like"/>
    <property type="match status" value="2"/>
</dbReference>
<accession>A0A9P5THT1</accession>
<dbReference type="Proteomes" id="UP000724874">
    <property type="component" value="Unassembled WGS sequence"/>
</dbReference>
<evidence type="ECO:0000313" key="1">
    <source>
        <dbReference type="EMBL" id="KAF8876706.1"/>
    </source>
</evidence>
<keyword evidence="2" id="KW-1185">Reference proteome</keyword>
<organism evidence="1 2">
    <name type="scientific">Gymnopilus junonius</name>
    <name type="common">Spectacular rustgill mushroom</name>
    <name type="synonym">Gymnopilus spectabilis subsp. junonius</name>
    <dbReference type="NCBI Taxonomy" id="109634"/>
    <lineage>
        <taxon>Eukaryota</taxon>
        <taxon>Fungi</taxon>
        <taxon>Dikarya</taxon>
        <taxon>Basidiomycota</taxon>
        <taxon>Agaricomycotina</taxon>
        <taxon>Agaricomycetes</taxon>
        <taxon>Agaricomycetidae</taxon>
        <taxon>Agaricales</taxon>
        <taxon>Agaricineae</taxon>
        <taxon>Hymenogastraceae</taxon>
        <taxon>Gymnopilus</taxon>
    </lineage>
</organism>
<proteinExistence type="predicted"/>
<dbReference type="AlphaFoldDB" id="A0A9P5THT1"/>
<protein>
    <submittedName>
        <fullName evidence="1">Uncharacterized protein</fullName>
    </submittedName>
</protein>
<dbReference type="EMBL" id="JADNYJ010000179">
    <property type="protein sequence ID" value="KAF8876706.1"/>
    <property type="molecule type" value="Genomic_DNA"/>
</dbReference>
<sequence length="281" mass="29894">MPSFLTVVKDTSPLLVYSSSWQAGLSESDGSLDQYTQSSFTDTQAQGSSVTFKFYGSSVGVYGAKRGNHGNYMVSLDGNASPTLNGEANPALFNQTLYSQGMMLGFHNLTVTNKANNFLDIDYIAFETSVGNDNEPLIVNAYHDSHPAFSYAPSSAWSTSPDNVGTFSGASGHATSQTSATATFTFQVSDAVALYGPVGPNVSTNYEVHVDNGAPATFSANKQFYRPQQILFYAGNLGPGQHTLQVQVGESSTGEFAIDYANVFSTPSLGGRQVIFPELAL</sequence>
<evidence type="ECO:0000313" key="2">
    <source>
        <dbReference type="Proteomes" id="UP000724874"/>
    </source>
</evidence>
<dbReference type="OrthoDB" id="2564234at2759"/>
<reference evidence="1" key="1">
    <citation type="submission" date="2020-11" db="EMBL/GenBank/DDBJ databases">
        <authorList>
            <consortium name="DOE Joint Genome Institute"/>
            <person name="Ahrendt S."/>
            <person name="Riley R."/>
            <person name="Andreopoulos W."/>
            <person name="LaButti K."/>
            <person name="Pangilinan J."/>
            <person name="Ruiz-duenas F.J."/>
            <person name="Barrasa J.M."/>
            <person name="Sanchez-Garcia M."/>
            <person name="Camarero S."/>
            <person name="Miyauchi S."/>
            <person name="Serrano A."/>
            <person name="Linde D."/>
            <person name="Babiker R."/>
            <person name="Drula E."/>
            <person name="Ayuso-Fernandez I."/>
            <person name="Pacheco R."/>
            <person name="Padilla G."/>
            <person name="Ferreira P."/>
            <person name="Barriuso J."/>
            <person name="Kellner H."/>
            <person name="Castanera R."/>
            <person name="Alfaro M."/>
            <person name="Ramirez L."/>
            <person name="Pisabarro A.G."/>
            <person name="Kuo A."/>
            <person name="Tritt A."/>
            <person name="Lipzen A."/>
            <person name="He G."/>
            <person name="Yan M."/>
            <person name="Ng V."/>
            <person name="Cullen D."/>
            <person name="Martin F."/>
            <person name="Rosso M.-N."/>
            <person name="Henrissat B."/>
            <person name="Hibbett D."/>
            <person name="Martinez A.T."/>
            <person name="Grigoriev I.V."/>
        </authorList>
    </citation>
    <scope>NUCLEOTIDE SEQUENCE</scope>
    <source>
        <strain evidence="1">AH 44721</strain>
    </source>
</reference>